<dbReference type="RefSeq" id="WP_099862812.1">
    <property type="nucleotide sequence ID" value="NZ_PEOG01000049.1"/>
</dbReference>
<dbReference type="GO" id="GO:0003677">
    <property type="term" value="F:DNA binding"/>
    <property type="evidence" value="ECO:0007669"/>
    <property type="project" value="UniProtKB-KW"/>
</dbReference>
<dbReference type="AlphaFoldDB" id="A0A2G9C687"/>
<comment type="caution">
    <text evidence="5">The sequence shown here is derived from an EMBL/GenBank/DDBJ whole genome shotgun (WGS) entry which is preliminary data.</text>
</comment>
<dbReference type="Proteomes" id="UP000231501">
    <property type="component" value="Unassembled WGS sequence"/>
</dbReference>
<dbReference type="EMBL" id="PEOG01000049">
    <property type="protein sequence ID" value="PIM51943.1"/>
    <property type="molecule type" value="Genomic_DNA"/>
</dbReference>
<dbReference type="PANTHER" id="PTHR24567">
    <property type="entry name" value="CRP FAMILY TRANSCRIPTIONAL REGULATORY PROTEIN"/>
    <property type="match status" value="1"/>
</dbReference>
<dbReference type="PROSITE" id="PS50042">
    <property type="entry name" value="CNMP_BINDING_3"/>
    <property type="match status" value="1"/>
</dbReference>
<dbReference type="Gene3D" id="2.60.120.10">
    <property type="entry name" value="Jelly Rolls"/>
    <property type="match status" value="1"/>
</dbReference>
<feature type="domain" description="Cyclic nucleotide-binding" evidence="4">
    <location>
        <begin position="51"/>
        <end position="171"/>
    </location>
</feature>
<dbReference type="InterPro" id="IPR000595">
    <property type="entry name" value="cNMP-bd_dom"/>
</dbReference>
<keyword evidence="2" id="KW-0238">DNA-binding</keyword>
<dbReference type="GO" id="GO:0003700">
    <property type="term" value="F:DNA-binding transcription factor activity"/>
    <property type="evidence" value="ECO:0007669"/>
    <property type="project" value="TreeGrafter"/>
</dbReference>
<name>A0A2G9C687_9BURK</name>
<proteinExistence type="predicted"/>
<dbReference type="GO" id="GO:0005829">
    <property type="term" value="C:cytosol"/>
    <property type="evidence" value="ECO:0007669"/>
    <property type="project" value="TreeGrafter"/>
</dbReference>
<evidence type="ECO:0000256" key="1">
    <source>
        <dbReference type="ARBA" id="ARBA00023015"/>
    </source>
</evidence>
<dbReference type="InterPro" id="IPR012318">
    <property type="entry name" value="HTH_CRP"/>
</dbReference>
<keyword evidence="6" id="KW-1185">Reference proteome</keyword>
<dbReference type="SUPFAM" id="SSF46785">
    <property type="entry name" value="Winged helix' DNA-binding domain"/>
    <property type="match status" value="1"/>
</dbReference>
<evidence type="ECO:0000256" key="2">
    <source>
        <dbReference type="ARBA" id="ARBA00023125"/>
    </source>
</evidence>
<gene>
    <name evidence="5" type="ORF">CS062_17095</name>
</gene>
<reference evidence="5 6" key="1">
    <citation type="submission" date="2017-11" db="EMBL/GenBank/DDBJ databases">
        <title>Draft genome sequence of Mitsuaria sp. HWN-4.</title>
        <authorList>
            <person name="Gundlapally S.R."/>
        </authorList>
    </citation>
    <scope>NUCLEOTIDE SEQUENCE [LARGE SCALE GENOMIC DNA]</scope>
    <source>
        <strain evidence="5 6">HWN-4</strain>
    </source>
</reference>
<protein>
    <submittedName>
        <fullName evidence="5">Crp/Fnr family transcriptional regulator</fullName>
    </submittedName>
</protein>
<dbReference type="InterPro" id="IPR036388">
    <property type="entry name" value="WH-like_DNA-bd_sf"/>
</dbReference>
<dbReference type="SMART" id="SM00100">
    <property type="entry name" value="cNMP"/>
    <property type="match status" value="1"/>
</dbReference>
<dbReference type="Pfam" id="PF13545">
    <property type="entry name" value="HTH_Crp_2"/>
    <property type="match status" value="1"/>
</dbReference>
<evidence type="ECO:0000313" key="6">
    <source>
        <dbReference type="Proteomes" id="UP000231501"/>
    </source>
</evidence>
<accession>A0A2G9C687</accession>
<dbReference type="SUPFAM" id="SSF51206">
    <property type="entry name" value="cAMP-binding domain-like"/>
    <property type="match status" value="1"/>
</dbReference>
<dbReference type="InterPro" id="IPR050397">
    <property type="entry name" value="Env_Response_Regulators"/>
</dbReference>
<dbReference type="OrthoDB" id="8558412at2"/>
<keyword evidence="1" id="KW-0805">Transcription regulation</keyword>
<dbReference type="Pfam" id="PF00027">
    <property type="entry name" value="cNMP_binding"/>
    <property type="match status" value="1"/>
</dbReference>
<evidence type="ECO:0000256" key="3">
    <source>
        <dbReference type="ARBA" id="ARBA00023163"/>
    </source>
</evidence>
<evidence type="ECO:0000259" key="4">
    <source>
        <dbReference type="PROSITE" id="PS50042"/>
    </source>
</evidence>
<organism evidence="5 6">
    <name type="scientific">Roseateles chitinivorans</name>
    <dbReference type="NCBI Taxonomy" id="2917965"/>
    <lineage>
        <taxon>Bacteria</taxon>
        <taxon>Pseudomonadati</taxon>
        <taxon>Pseudomonadota</taxon>
        <taxon>Betaproteobacteria</taxon>
        <taxon>Burkholderiales</taxon>
        <taxon>Sphaerotilaceae</taxon>
        <taxon>Roseateles</taxon>
    </lineage>
</organism>
<dbReference type="SMART" id="SM00419">
    <property type="entry name" value="HTH_CRP"/>
    <property type="match status" value="1"/>
</dbReference>
<dbReference type="InterPro" id="IPR018490">
    <property type="entry name" value="cNMP-bd_dom_sf"/>
</dbReference>
<dbReference type="PANTHER" id="PTHR24567:SF68">
    <property type="entry name" value="DNA-BINDING TRANSCRIPTIONAL DUAL REGULATOR CRP"/>
    <property type="match status" value="1"/>
</dbReference>
<dbReference type="InterPro" id="IPR036390">
    <property type="entry name" value="WH_DNA-bd_sf"/>
</dbReference>
<dbReference type="InterPro" id="IPR014710">
    <property type="entry name" value="RmlC-like_jellyroll"/>
</dbReference>
<keyword evidence="3" id="KW-0804">Transcription</keyword>
<dbReference type="CDD" id="cd00038">
    <property type="entry name" value="CAP_ED"/>
    <property type="match status" value="1"/>
</dbReference>
<dbReference type="Gene3D" id="1.10.10.10">
    <property type="entry name" value="Winged helix-like DNA-binding domain superfamily/Winged helix DNA-binding domain"/>
    <property type="match status" value="1"/>
</dbReference>
<evidence type="ECO:0000313" key="5">
    <source>
        <dbReference type="EMBL" id="PIM51943.1"/>
    </source>
</evidence>
<sequence length="263" mass="29078">MASITDTAVHAALGSPSPLPLRPPLSGAVPTQPLRLRARAASAQEMGAIPWLKAIEPELRERVSASIQVAEVEVGERICRIGREANFWFGVIDGLLKMSNDEAAARQVTFTGVPPGGWFGEGTLLKREAYRYNIQALRRSVVAGLPLDSFHELLETSLAFNRYVLNQLNERLGQFIAAREIDRQSDPDLRVARNLAALFHPQLYPGVNGLLRITQQELGHLVGLSRQRVNEALRHLQAQRLIAVEYGGLRVLDLGGLRVYPQQ</sequence>